<feature type="domain" description="Putative auto-transporter adhesin head GIN" evidence="1">
    <location>
        <begin position="29"/>
        <end position="209"/>
    </location>
</feature>
<organism evidence="2 3">
    <name type="scientific">Imperialibacter roseus</name>
    <dbReference type="NCBI Taxonomy" id="1324217"/>
    <lineage>
        <taxon>Bacteria</taxon>
        <taxon>Pseudomonadati</taxon>
        <taxon>Bacteroidota</taxon>
        <taxon>Cytophagia</taxon>
        <taxon>Cytophagales</taxon>
        <taxon>Flammeovirgaceae</taxon>
        <taxon>Imperialibacter</taxon>
    </lineage>
</organism>
<dbReference type="Gene3D" id="2.160.20.120">
    <property type="match status" value="1"/>
</dbReference>
<proteinExistence type="predicted"/>
<evidence type="ECO:0000313" key="3">
    <source>
        <dbReference type="Proteomes" id="UP001302349"/>
    </source>
</evidence>
<evidence type="ECO:0000313" key="2">
    <source>
        <dbReference type="EMBL" id="WOK06996.1"/>
    </source>
</evidence>
<gene>
    <name evidence="2" type="ORF">RT717_28430</name>
</gene>
<name>A0ABZ0ITI2_9BACT</name>
<dbReference type="Pfam" id="PF10988">
    <property type="entry name" value="DUF2807"/>
    <property type="match status" value="1"/>
</dbReference>
<evidence type="ECO:0000259" key="1">
    <source>
        <dbReference type="Pfam" id="PF10988"/>
    </source>
</evidence>
<dbReference type="Proteomes" id="UP001302349">
    <property type="component" value="Chromosome"/>
</dbReference>
<accession>A0ABZ0ITI2</accession>
<dbReference type="EMBL" id="CP136051">
    <property type="protein sequence ID" value="WOK06996.1"/>
    <property type="molecule type" value="Genomic_DNA"/>
</dbReference>
<sequence length="226" mass="24145">MRKIGVLILGLLIAGQVWAGEETRELSSFSSLDIGGAFKVTLKKTGRHRVFIDADDNVIDRIRTEVVGSTLKVYIKDNNFRSSGPMNLTIEFSNINGMDLSGASTVVCDDVITASTFDLDVSGAGSTKLIIETDRLRADMTGAGTLTLRGKAREQVIDITGAGSYNAEEFECDYTEVESSGAGTARVVANKELRAECSGAGSVRYKGNPQKVYADSNGAGSVKRMN</sequence>
<reference evidence="2 3" key="1">
    <citation type="journal article" date="2023" name="Microbiol. Resour. Announc.">
        <title>Complete Genome Sequence of Imperialibacter roseus strain P4T.</title>
        <authorList>
            <person name="Tizabi D.R."/>
            <person name="Bachvaroff T."/>
            <person name="Hill R.T."/>
        </authorList>
    </citation>
    <scope>NUCLEOTIDE SEQUENCE [LARGE SCALE GENOMIC DNA]</scope>
    <source>
        <strain evidence="2 3">P4T</strain>
    </source>
</reference>
<keyword evidence="3" id="KW-1185">Reference proteome</keyword>
<dbReference type="InterPro" id="IPR021255">
    <property type="entry name" value="DUF2807"/>
</dbReference>
<dbReference type="PANTHER" id="PTHR39200">
    <property type="entry name" value="HYPOTHETICAL EXPORTED PROTEIN"/>
    <property type="match status" value="1"/>
</dbReference>
<dbReference type="RefSeq" id="WP_317489686.1">
    <property type="nucleotide sequence ID" value="NZ_CP136051.1"/>
</dbReference>
<protein>
    <submittedName>
        <fullName evidence="2">Head GIN domain-containing protein</fullName>
    </submittedName>
</protein>
<dbReference type="PANTHER" id="PTHR39200:SF1">
    <property type="entry name" value="AUTO-TRANSPORTER ADHESIN HEAD GIN DOMAIN-CONTAINING PROTEIN-RELATED"/>
    <property type="match status" value="1"/>
</dbReference>